<dbReference type="RefSeq" id="XP_013905064.1">
    <property type="nucleotide sequence ID" value="XM_014049610.1"/>
</dbReference>
<protein>
    <submittedName>
        <fullName evidence="6">Ribokinase-like domain-containing protein</fullName>
    </submittedName>
</protein>
<dbReference type="PANTHER" id="PTHR43320">
    <property type="entry name" value="SUGAR KINASE"/>
    <property type="match status" value="1"/>
</dbReference>
<dbReference type="Gene3D" id="3.40.1190.20">
    <property type="match status" value="1"/>
</dbReference>
<organism evidence="6 7">
    <name type="scientific">Monoraphidium neglectum</name>
    <dbReference type="NCBI Taxonomy" id="145388"/>
    <lineage>
        <taxon>Eukaryota</taxon>
        <taxon>Viridiplantae</taxon>
        <taxon>Chlorophyta</taxon>
        <taxon>core chlorophytes</taxon>
        <taxon>Chlorophyceae</taxon>
        <taxon>CS clade</taxon>
        <taxon>Sphaeropleales</taxon>
        <taxon>Selenastraceae</taxon>
        <taxon>Monoraphidium</taxon>
    </lineage>
</organism>
<dbReference type="EMBL" id="KK100422">
    <property type="protein sequence ID" value="KIZ06045.1"/>
    <property type="molecule type" value="Genomic_DNA"/>
</dbReference>
<keyword evidence="3 6" id="KW-0418">Kinase</keyword>
<sequence length="377" mass="37695">MQSLLDTTAAQAPSTRVPGGSAANVMKGLAGVSGGTLLTQFMGMVGADEAGTFYTEQLLERGVEPLLLESATGAPTARCVCLVTPDGQRTMRTCLGAAAELTSCSQLPQGWNAGPALLHCEGYLLYKPSVVREAMAAARAAGALVSLDLASFEVVAACRDTLLGLLEAGLVDVVFANEEEAAALAGGGAAASADGQSTLFLVEAAQSLVLQHARVCVVSLGARGAVARAATGEAGSAAASKVAVVDTIGAGDLFSAGFLYALLRGSPLSTCCAAGCAAGAEAVQARGTALSGAAWRRLRATIAGLVGDNATGVAEGRPPPGSARALICPPGRKHRTVYGQQGSVGHSPGLERSRTGSLASSMTSSSSTQWLGMEADS</sequence>
<keyword evidence="7" id="KW-1185">Reference proteome</keyword>
<evidence type="ECO:0000256" key="3">
    <source>
        <dbReference type="ARBA" id="ARBA00022777"/>
    </source>
</evidence>
<feature type="compositionally biased region" description="Low complexity" evidence="4">
    <location>
        <begin position="355"/>
        <end position="368"/>
    </location>
</feature>
<dbReference type="STRING" id="145388.A0A0D2MU07"/>
<dbReference type="KEGG" id="mng:MNEG_1910"/>
<proteinExistence type="inferred from homology"/>
<evidence type="ECO:0000313" key="6">
    <source>
        <dbReference type="EMBL" id="KIZ06045.1"/>
    </source>
</evidence>
<name>A0A0D2MU07_9CHLO</name>
<dbReference type="GeneID" id="25734788"/>
<dbReference type="Pfam" id="PF00294">
    <property type="entry name" value="PfkB"/>
    <property type="match status" value="1"/>
</dbReference>
<dbReference type="PROSITE" id="PS00584">
    <property type="entry name" value="PFKB_KINASES_2"/>
    <property type="match status" value="1"/>
</dbReference>
<accession>A0A0D2MU07</accession>
<gene>
    <name evidence="6" type="ORF">MNEG_1910</name>
</gene>
<dbReference type="InterPro" id="IPR029056">
    <property type="entry name" value="Ribokinase-like"/>
</dbReference>
<keyword evidence="2" id="KW-0808">Transferase</keyword>
<evidence type="ECO:0000256" key="2">
    <source>
        <dbReference type="ARBA" id="ARBA00022679"/>
    </source>
</evidence>
<dbReference type="PANTHER" id="PTHR43320:SF1">
    <property type="entry name" value="OS01G0105900 PROTEIN"/>
    <property type="match status" value="1"/>
</dbReference>
<feature type="domain" description="Carbohydrate kinase PfkB" evidence="5">
    <location>
        <begin position="15"/>
        <end position="290"/>
    </location>
</feature>
<dbReference type="AlphaFoldDB" id="A0A0D2MU07"/>
<feature type="region of interest" description="Disordered" evidence="4">
    <location>
        <begin position="337"/>
        <end position="377"/>
    </location>
</feature>
<evidence type="ECO:0000256" key="1">
    <source>
        <dbReference type="ARBA" id="ARBA00010688"/>
    </source>
</evidence>
<comment type="similarity">
    <text evidence="1">Belongs to the carbohydrate kinase PfkB family.</text>
</comment>
<dbReference type="InterPro" id="IPR052700">
    <property type="entry name" value="Carb_kinase_PfkB-like"/>
</dbReference>
<dbReference type="SUPFAM" id="SSF53613">
    <property type="entry name" value="Ribokinase-like"/>
    <property type="match status" value="1"/>
</dbReference>
<evidence type="ECO:0000256" key="4">
    <source>
        <dbReference type="SAM" id="MobiDB-lite"/>
    </source>
</evidence>
<reference evidence="6 7" key="1">
    <citation type="journal article" date="2013" name="BMC Genomics">
        <title>Reconstruction of the lipid metabolism for the microalga Monoraphidium neglectum from its genome sequence reveals characteristics suitable for biofuel production.</title>
        <authorList>
            <person name="Bogen C."/>
            <person name="Al-Dilaimi A."/>
            <person name="Albersmeier A."/>
            <person name="Wichmann J."/>
            <person name="Grundmann M."/>
            <person name="Rupp O."/>
            <person name="Lauersen K.J."/>
            <person name="Blifernez-Klassen O."/>
            <person name="Kalinowski J."/>
            <person name="Goesmann A."/>
            <person name="Mussgnug J.H."/>
            <person name="Kruse O."/>
        </authorList>
    </citation>
    <scope>NUCLEOTIDE SEQUENCE [LARGE SCALE GENOMIC DNA]</scope>
    <source>
        <strain evidence="6 7">SAG 48.87</strain>
    </source>
</reference>
<evidence type="ECO:0000259" key="5">
    <source>
        <dbReference type="Pfam" id="PF00294"/>
    </source>
</evidence>
<dbReference type="GO" id="GO:0016301">
    <property type="term" value="F:kinase activity"/>
    <property type="evidence" value="ECO:0007669"/>
    <property type="project" value="UniProtKB-KW"/>
</dbReference>
<dbReference type="Proteomes" id="UP000054498">
    <property type="component" value="Unassembled WGS sequence"/>
</dbReference>
<dbReference type="OrthoDB" id="415590at2759"/>
<evidence type="ECO:0000313" key="7">
    <source>
        <dbReference type="Proteomes" id="UP000054498"/>
    </source>
</evidence>
<dbReference type="InterPro" id="IPR002173">
    <property type="entry name" value="Carboh/pur_kinase_PfkB_CS"/>
</dbReference>
<dbReference type="InterPro" id="IPR011611">
    <property type="entry name" value="PfkB_dom"/>
</dbReference>